<evidence type="ECO:0000313" key="4">
    <source>
        <dbReference type="EMBL" id="EHT99265.1"/>
    </source>
</evidence>
<reference evidence="4 5" key="1">
    <citation type="journal article" date="2012" name="Mol. Microbiol.">
        <title>The genetic and structural basis of two distinct terminal side branch residues in stewartan and amylovoran exopolysaccharides and their potential role in host adaptation.</title>
        <authorList>
            <person name="Wang X."/>
            <person name="Yang F."/>
            <person name="von Bodman S.B."/>
        </authorList>
    </citation>
    <scope>NUCLEOTIDE SEQUENCE [LARGE SCALE GENOMIC DNA]</scope>
    <source>
        <strain evidence="4 5">DC283</strain>
    </source>
</reference>
<dbReference type="eggNOG" id="COG1476">
    <property type="taxonomic scope" value="Bacteria"/>
</dbReference>
<dbReference type="PROSITE" id="PS50943">
    <property type="entry name" value="HTH_CROC1"/>
    <property type="match status" value="1"/>
</dbReference>
<feature type="transmembrane region" description="Helical" evidence="2">
    <location>
        <begin position="117"/>
        <end position="137"/>
    </location>
</feature>
<dbReference type="InterPro" id="IPR025698">
    <property type="entry name" value="2TM_dom"/>
</dbReference>
<keyword evidence="2" id="KW-0472">Membrane</keyword>
<dbReference type="SUPFAM" id="SSF47413">
    <property type="entry name" value="lambda repressor-like DNA-binding domains"/>
    <property type="match status" value="1"/>
</dbReference>
<dbReference type="GO" id="GO:0003677">
    <property type="term" value="F:DNA binding"/>
    <property type="evidence" value="ECO:0007669"/>
    <property type="project" value="UniProtKB-KW"/>
</dbReference>
<evidence type="ECO:0000256" key="2">
    <source>
        <dbReference type="SAM" id="Phobius"/>
    </source>
</evidence>
<dbReference type="GO" id="GO:0005829">
    <property type="term" value="C:cytosol"/>
    <property type="evidence" value="ECO:0007669"/>
    <property type="project" value="TreeGrafter"/>
</dbReference>
<dbReference type="InterPro" id="IPR010982">
    <property type="entry name" value="Lambda_DNA-bd_dom_sf"/>
</dbReference>
<keyword evidence="1" id="KW-0238">DNA-binding</keyword>
<dbReference type="Pfam" id="PF01381">
    <property type="entry name" value="HTH_3"/>
    <property type="match status" value="1"/>
</dbReference>
<sequence>MRNLNNVREYRLARAWSQEQLAEMAGLSTRTIQRIENGDPPSLETLSALAAVFEINVTDLTDAPANNGEALDSYISDARQQLATESRFYRSLFSAVVVCALLYVLNHFTAPNDRWSLWVAAIWGALLLVRALRLFIFKDAIRRWQQKRLQKIIAQAGLTSAGCTSLLHHTAGKAYELVSSGRVCCSSGMGDPGH</sequence>
<dbReference type="EMBL" id="AHIE01000027">
    <property type="protein sequence ID" value="EHT99265.1"/>
    <property type="molecule type" value="Genomic_DNA"/>
</dbReference>
<dbReference type="InterPro" id="IPR050807">
    <property type="entry name" value="TransReg_Diox_bact_type"/>
</dbReference>
<comment type="caution">
    <text evidence="4">The sequence shown here is derived from an EMBL/GenBank/DDBJ whole genome shotgun (WGS) entry which is preliminary data.</text>
</comment>
<protein>
    <recommendedName>
        <fullName evidence="3">HTH cro/C1-type domain-containing protein</fullName>
    </recommendedName>
</protein>
<dbReference type="PANTHER" id="PTHR46797">
    <property type="entry name" value="HTH-TYPE TRANSCRIPTIONAL REGULATOR"/>
    <property type="match status" value="1"/>
</dbReference>
<dbReference type="Proteomes" id="UP000005050">
    <property type="component" value="Unassembled WGS sequence"/>
</dbReference>
<dbReference type="InterPro" id="IPR001387">
    <property type="entry name" value="Cro/C1-type_HTH"/>
</dbReference>
<feature type="transmembrane region" description="Helical" evidence="2">
    <location>
        <begin position="88"/>
        <end position="105"/>
    </location>
</feature>
<dbReference type="PANTHER" id="PTHR46797:SF1">
    <property type="entry name" value="METHYLPHOSPHONATE SYNTHASE"/>
    <property type="match status" value="1"/>
</dbReference>
<dbReference type="Pfam" id="PF13239">
    <property type="entry name" value="2TM"/>
    <property type="match status" value="1"/>
</dbReference>
<evidence type="ECO:0000313" key="5">
    <source>
        <dbReference type="Proteomes" id="UP000005050"/>
    </source>
</evidence>
<dbReference type="PATRIC" id="fig|660596.6.peg.3426"/>
<evidence type="ECO:0000256" key="1">
    <source>
        <dbReference type="ARBA" id="ARBA00023125"/>
    </source>
</evidence>
<accession>H3RGS5</accession>
<dbReference type="OrthoDB" id="21915at2"/>
<dbReference type="SMART" id="SM00530">
    <property type="entry name" value="HTH_XRE"/>
    <property type="match status" value="1"/>
</dbReference>
<evidence type="ECO:0000259" key="3">
    <source>
        <dbReference type="PROSITE" id="PS50943"/>
    </source>
</evidence>
<keyword evidence="2" id="KW-0812">Transmembrane</keyword>
<dbReference type="AlphaFoldDB" id="H3RGS5"/>
<proteinExistence type="predicted"/>
<name>H3RGS5_PANSE</name>
<feature type="domain" description="HTH cro/C1-type" evidence="3">
    <location>
        <begin position="7"/>
        <end position="60"/>
    </location>
</feature>
<dbReference type="GO" id="GO:0003700">
    <property type="term" value="F:DNA-binding transcription factor activity"/>
    <property type="evidence" value="ECO:0007669"/>
    <property type="project" value="TreeGrafter"/>
</dbReference>
<dbReference type="Gene3D" id="1.10.260.40">
    <property type="entry name" value="lambda repressor-like DNA-binding domains"/>
    <property type="match status" value="1"/>
</dbReference>
<dbReference type="CDD" id="cd00093">
    <property type="entry name" value="HTH_XRE"/>
    <property type="match status" value="1"/>
</dbReference>
<gene>
    <name evidence="4" type="ORF">CKS_1270</name>
</gene>
<organism evidence="4 5">
    <name type="scientific">Pantoea stewartii subsp. stewartii DC283</name>
    <dbReference type="NCBI Taxonomy" id="660596"/>
    <lineage>
        <taxon>Bacteria</taxon>
        <taxon>Pseudomonadati</taxon>
        <taxon>Pseudomonadota</taxon>
        <taxon>Gammaproteobacteria</taxon>
        <taxon>Enterobacterales</taxon>
        <taxon>Erwiniaceae</taxon>
        <taxon>Pantoea</taxon>
    </lineage>
</organism>
<keyword evidence="2" id="KW-1133">Transmembrane helix</keyword>